<dbReference type="InterPro" id="IPR029044">
    <property type="entry name" value="Nucleotide-diphossugar_trans"/>
</dbReference>
<evidence type="ECO:0000313" key="4">
    <source>
        <dbReference type="EMBL" id="MDH6106149.1"/>
    </source>
</evidence>
<sequence length="341" mass="39086">MATLKEQLGCWLNERWKTELVLRSPKLAQLLGLSWLDLCNRSEVLQPDLITGGRICQWQFSSRLTVARFFPEVGGRLLHHCLTDWPINLQPVNTIRESRNPEVSIIVGVRGKSRLPQFFACLASLQAQEGIDYEIIVVEQSWENEFEKILPRGVKYFHQKSPTSNAPYNRSWAFNFGVKKAQGKNVVLHDADMLVPKKFAISIANILSTGLDAVRLPRFIFYLDQHTSEFIQKKHILPTQFAVSEVIANNRTPIATTKDVYLEIGGHDEDFWGWGGEDDEFMDRLRTFKISEGAYLPIIHLWHPASPQKANGDRNNQILIQKMTCSSQVRINTLKQKNEML</sequence>
<comment type="caution">
    <text evidence="4">The sequence shown here is derived from an EMBL/GenBank/DDBJ whole genome shotgun (WGS) entry which is preliminary data.</text>
</comment>
<proteinExistence type="predicted"/>
<dbReference type="CDD" id="cd00761">
    <property type="entry name" value="Glyco_tranf_GTA_type"/>
    <property type="match status" value="1"/>
</dbReference>
<name>A0ABT6KFI7_9CYAN</name>
<dbReference type="PANTHER" id="PTHR19300:SF57">
    <property type="entry name" value="BETA-1,4-N-ACETYLGALACTOSAMINYLTRANSFERASE"/>
    <property type="match status" value="1"/>
</dbReference>
<dbReference type="InterPro" id="IPR003859">
    <property type="entry name" value="Galactosyl_T"/>
</dbReference>
<dbReference type="Proteomes" id="UP001159386">
    <property type="component" value="Unassembled WGS sequence"/>
</dbReference>
<dbReference type="Pfam" id="PF00535">
    <property type="entry name" value="Glycos_transf_2"/>
    <property type="match status" value="1"/>
</dbReference>
<protein>
    <submittedName>
        <fullName evidence="4">Glycosyltransferase family 2 protein</fullName>
    </submittedName>
</protein>
<dbReference type="EMBL" id="JANQDF010000092">
    <property type="protein sequence ID" value="MDH6106149.1"/>
    <property type="molecule type" value="Genomic_DNA"/>
</dbReference>
<evidence type="ECO:0000259" key="2">
    <source>
        <dbReference type="Pfam" id="PF00535"/>
    </source>
</evidence>
<evidence type="ECO:0000256" key="1">
    <source>
        <dbReference type="ARBA" id="ARBA00022679"/>
    </source>
</evidence>
<feature type="domain" description="Galactosyltransferase C-terminal" evidence="3">
    <location>
        <begin position="255"/>
        <end position="289"/>
    </location>
</feature>
<dbReference type="Pfam" id="PF02709">
    <property type="entry name" value="Glyco_transf_7C"/>
    <property type="match status" value="1"/>
</dbReference>
<dbReference type="PRINTS" id="PR02050">
    <property type="entry name" value="B14GALTRFASE"/>
</dbReference>
<keyword evidence="5" id="KW-1185">Reference proteome</keyword>
<dbReference type="InterPro" id="IPR027791">
    <property type="entry name" value="Galactosyl_T_C"/>
</dbReference>
<keyword evidence="1" id="KW-0808">Transferase</keyword>
<dbReference type="SUPFAM" id="SSF53448">
    <property type="entry name" value="Nucleotide-diphospho-sugar transferases"/>
    <property type="match status" value="1"/>
</dbReference>
<accession>A0ABT6KFI7</accession>
<dbReference type="RefSeq" id="WP_280801800.1">
    <property type="nucleotide sequence ID" value="NZ_JANQDF010000092.1"/>
</dbReference>
<gene>
    <name evidence="4" type="ORF">NWP22_09765</name>
</gene>
<evidence type="ECO:0000313" key="5">
    <source>
        <dbReference type="Proteomes" id="UP001159386"/>
    </source>
</evidence>
<feature type="domain" description="Glycosyltransferase 2-like" evidence="2">
    <location>
        <begin position="120"/>
        <end position="214"/>
    </location>
</feature>
<dbReference type="InterPro" id="IPR001173">
    <property type="entry name" value="Glyco_trans_2-like"/>
</dbReference>
<reference evidence="4 5" key="1">
    <citation type="journal article" date="2023" name="J. Phycol.">
        <title>Chrysosporum ovalisporum is synonymous with the true-branching cyanobacterium Umezakia natans (Nostocales/Aphanizomenonaceae).</title>
        <authorList>
            <person name="McGregor G.B."/>
            <person name="Sendall B.C."/>
            <person name="Niiyama Y."/>
            <person name="Tuji A."/>
            <person name="Willis A."/>
        </authorList>
    </citation>
    <scope>NUCLEOTIDE SEQUENCE [LARGE SCALE GENOMIC DNA]</scope>
    <source>
        <strain evidence="4 5">CS-531</strain>
    </source>
</reference>
<dbReference type="PANTHER" id="PTHR19300">
    <property type="entry name" value="BETA-1,4-GALACTOSYLTRANSFERASE"/>
    <property type="match status" value="1"/>
</dbReference>
<dbReference type="Gene3D" id="3.90.550.10">
    <property type="entry name" value="Spore Coat Polysaccharide Biosynthesis Protein SpsA, Chain A"/>
    <property type="match status" value="1"/>
</dbReference>
<organism evidence="4 5">
    <name type="scientific">Anabaenopsis tanganyikae CS-531</name>
    <dbReference type="NCBI Taxonomy" id="2785304"/>
    <lineage>
        <taxon>Bacteria</taxon>
        <taxon>Bacillati</taxon>
        <taxon>Cyanobacteriota</taxon>
        <taxon>Cyanophyceae</taxon>
        <taxon>Nostocales</taxon>
        <taxon>Nodulariaceae</taxon>
        <taxon>Anabaenopsis</taxon>
        <taxon>Anabaenopsis tanganyikae</taxon>
    </lineage>
</organism>
<evidence type="ECO:0000259" key="3">
    <source>
        <dbReference type="Pfam" id="PF02709"/>
    </source>
</evidence>